<keyword evidence="1" id="KW-0863">Zinc-finger</keyword>
<feature type="region of interest" description="Disordered" evidence="2">
    <location>
        <begin position="1"/>
        <end position="22"/>
    </location>
</feature>
<proteinExistence type="predicted"/>
<dbReference type="EMBL" id="FN653025">
    <property type="protein sequence ID" value="CBY18526.1"/>
    <property type="molecule type" value="Genomic_DNA"/>
</dbReference>
<sequence>MTGENEMNEVEKQAQAPIDTPHFDELFKTTSNKVTKKTVDSPVEQAEATSNGDFDIDEFFKELEKNQTTRPIATQRPPYQRSTNRFMHQSKRLSYKKQLKVKNLQSRANSTIKDTTQQISPTKQPDNVFDSCGIKEPAPSKNFDDRTAVSESYQQNITAEKAQPSCREEMPKEKDPETVTVNDSQYLQLIRDKAISLSAAELTRAEAEHLVNAGMTLLPGKKTLSKTLPYRCHICDAMNVGIRTFKYPYQLLQHYRCHLDDRPFQCPSCFKSFTRSKFLAIHKKDHLNDETLKVSKQN</sequence>
<accession>E4X5F7</accession>
<reference evidence="4" key="1">
    <citation type="journal article" date="2010" name="Science">
        <title>Plasticity of animal genome architecture unmasked by rapid evolution of a pelagic tunicate.</title>
        <authorList>
            <person name="Denoeud F."/>
            <person name="Henriet S."/>
            <person name="Mungpakdee S."/>
            <person name="Aury J.M."/>
            <person name="Da Silva C."/>
            <person name="Brinkmann H."/>
            <person name="Mikhaleva J."/>
            <person name="Olsen L.C."/>
            <person name="Jubin C."/>
            <person name="Canestro C."/>
            <person name="Bouquet J.M."/>
            <person name="Danks G."/>
            <person name="Poulain J."/>
            <person name="Campsteijn C."/>
            <person name="Adamski M."/>
            <person name="Cross I."/>
            <person name="Yadetie F."/>
            <person name="Muffato M."/>
            <person name="Louis A."/>
            <person name="Butcher S."/>
            <person name="Tsagkogeorga G."/>
            <person name="Konrad A."/>
            <person name="Singh S."/>
            <person name="Jensen M.F."/>
            <person name="Cong E.H."/>
            <person name="Eikeseth-Otteraa H."/>
            <person name="Noel B."/>
            <person name="Anthouard V."/>
            <person name="Porcel B.M."/>
            <person name="Kachouri-Lafond R."/>
            <person name="Nishino A."/>
            <person name="Ugolini M."/>
            <person name="Chourrout P."/>
            <person name="Nishida H."/>
            <person name="Aasland R."/>
            <person name="Huzurbazar S."/>
            <person name="Westhof E."/>
            <person name="Delsuc F."/>
            <person name="Lehrach H."/>
            <person name="Reinhardt R."/>
            <person name="Weissenbach J."/>
            <person name="Roy S.W."/>
            <person name="Artiguenave F."/>
            <person name="Postlethwait J.H."/>
            <person name="Manak J.R."/>
            <person name="Thompson E.M."/>
            <person name="Jaillon O."/>
            <person name="Du Pasquier L."/>
            <person name="Boudinot P."/>
            <person name="Liberles D.A."/>
            <person name="Volff J.N."/>
            <person name="Philippe H."/>
            <person name="Lenhard B."/>
            <person name="Roest Crollius H."/>
            <person name="Wincker P."/>
            <person name="Chourrout D."/>
        </authorList>
    </citation>
    <scope>NUCLEOTIDE SEQUENCE [LARGE SCALE GENOMIC DNA]</scope>
</reference>
<feature type="region of interest" description="Disordered" evidence="2">
    <location>
        <begin position="108"/>
        <end position="131"/>
    </location>
</feature>
<dbReference type="InParanoid" id="E4X5F7"/>
<evidence type="ECO:0000256" key="2">
    <source>
        <dbReference type="SAM" id="MobiDB-lite"/>
    </source>
</evidence>
<dbReference type="InterPro" id="IPR036236">
    <property type="entry name" value="Znf_C2H2_sf"/>
</dbReference>
<evidence type="ECO:0000313" key="5">
    <source>
        <dbReference type="Proteomes" id="UP000001307"/>
    </source>
</evidence>
<keyword evidence="1" id="KW-0862">Zinc</keyword>
<dbReference type="SMART" id="SM00355">
    <property type="entry name" value="ZnF_C2H2"/>
    <property type="match status" value="2"/>
</dbReference>
<name>E4X5F7_OIKDI</name>
<keyword evidence="5" id="KW-1185">Reference proteome</keyword>
<dbReference type="PROSITE" id="PS50157">
    <property type="entry name" value="ZINC_FINGER_C2H2_2"/>
    <property type="match status" value="1"/>
</dbReference>
<dbReference type="SUPFAM" id="SSF57667">
    <property type="entry name" value="beta-beta-alpha zinc fingers"/>
    <property type="match status" value="1"/>
</dbReference>
<dbReference type="PROSITE" id="PS00028">
    <property type="entry name" value="ZINC_FINGER_C2H2_1"/>
    <property type="match status" value="1"/>
</dbReference>
<evidence type="ECO:0000313" key="4">
    <source>
        <dbReference type="EMBL" id="CBY18526.1"/>
    </source>
</evidence>
<dbReference type="InterPro" id="IPR013087">
    <property type="entry name" value="Znf_C2H2_type"/>
</dbReference>
<dbReference type="OrthoDB" id="3437960at2759"/>
<feature type="compositionally biased region" description="Polar residues" evidence="2">
    <location>
        <begin position="108"/>
        <end position="125"/>
    </location>
</feature>
<dbReference type="GO" id="GO:0008270">
    <property type="term" value="F:zinc ion binding"/>
    <property type="evidence" value="ECO:0007669"/>
    <property type="project" value="UniProtKB-KW"/>
</dbReference>
<dbReference type="Proteomes" id="UP000001307">
    <property type="component" value="Unassembled WGS sequence"/>
</dbReference>
<dbReference type="Gene3D" id="3.30.160.60">
    <property type="entry name" value="Classic Zinc Finger"/>
    <property type="match status" value="1"/>
</dbReference>
<keyword evidence="1" id="KW-0479">Metal-binding</keyword>
<gene>
    <name evidence="4" type="ORF">GSOID_T00002392001</name>
</gene>
<feature type="domain" description="C2H2-type" evidence="3">
    <location>
        <begin position="264"/>
        <end position="291"/>
    </location>
</feature>
<organism evidence="4">
    <name type="scientific">Oikopleura dioica</name>
    <name type="common">Tunicate</name>
    <dbReference type="NCBI Taxonomy" id="34765"/>
    <lineage>
        <taxon>Eukaryota</taxon>
        <taxon>Metazoa</taxon>
        <taxon>Chordata</taxon>
        <taxon>Tunicata</taxon>
        <taxon>Appendicularia</taxon>
        <taxon>Copelata</taxon>
        <taxon>Oikopleuridae</taxon>
        <taxon>Oikopleura</taxon>
    </lineage>
</organism>
<protein>
    <recommendedName>
        <fullName evidence="3">C2H2-type domain-containing protein</fullName>
    </recommendedName>
</protein>
<evidence type="ECO:0000256" key="1">
    <source>
        <dbReference type="PROSITE-ProRule" id="PRU00042"/>
    </source>
</evidence>
<evidence type="ECO:0000259" key="3">
    <source>
        <dbReference type="PROSITE" id="PS50157"/>
    </source>
</evidence>
<dbReference type="AlphaFoldDB" id="E4X5F7"/>